<keyword evidence="2" id="KW-1185">Reference proteome</keyword>
<gene>
    <name evidence="1" type="ORF">SAMN04490186_6346</name>
</gene>
<evidence type="ECO:0000313" key="2">
    <source>
        <dbReference type="Proteomes" id="UP000198740"/>
    </source>
</evidence>
<evidence type="ECO:0000313" key="1">
    <source>
        <dbReference type="EMBL" id="SDR42074.1"/>
    </source>
</evidence>
<reference evidence="1 2" key="1">
    <citation type="submission" date="2016-10" db="EMBL/GenBank/DDBJ databases">
        <authorList>
            <person name="Varghese N."/>
            <person name="Submissions S."/>
        </authorList>
    </citation>
    <scope>NUCLEOTIDE SEQUENCE [LARGE SCALE GENOMIC DNA]</scope>
    <source>
        <strain evidence="1 2">BS2976</strain>
    </source>
</reference>
<name>A0ABY0TXN5_9PSED</name>
<protein>
    <submittedName>
        <fullName evidence="1">Uncharacterized protein</fullName>
    </submittedName>
</protein>
<comment type="caution">
    <text evidence="1">The sequence shown here is derived from an EMBL/GenBank/DDBJ whole genome shotgun (WGS) entry which is preliminary data.</text>
</comment>
<dbReference type="Proteomes" id="UP000198740">
    <property type="component" value="Unassembled WGS sequence"/>
</dbReference>
<dbReference type="EMBL" id="FNKM01000002">
    <property type="protein sequence ID" value="SDR42074.1"/>
    <property type="molecule type" value="Genomic_DNA"/>
</dbReference>
<organism evidence="1 2">
    <name type="scientific">Pseudomonas grimontii</name>
    <dbReference type="NCBI Taxonomy" id="129847"/>
    <lineage>
        <taxon>Bacteria</taxon>
        <taxon>Pseudomonadati</taxon>
        <taxon>Pseudomonadota</taxon>
        <taxon>Gammaproteobacteria</taxon>
        <taxon>Pseudomonadales</taxon>
        <taxon>Pseudomonadaceae</taxon>
        <taxon>Pseudomonas</taxon>
    </lineage>
</organism>
<proteinExistence type="predicted"/>
<sequence length="71" mass="7883">MSDFKRAAEALSDAREIVVCWRRLKTDPMGQFSVSGNRLGWILLSWTRLLSSRGLDSGCYCGLLPSAKVCC</sequence>
<accession>A0ABY0TXN5</accession>